<dbReference type="PANTHER" id="PTHR46797:SF2">
    <property type="entry name" value="TRANSCRIPTIONAL REGULATOR"/>
    <property type="match status" value="1"/>
</dbReference>
<evidence type="ECO:0000256" key="1">
    <source>
        <dbReference type="ARBA" id="ARBA00023125"/>
    </source>
</evidence>
<protein>
    <submittedName>
        <fullName evidence="3">XRE family transcriptional regulator</fullName>
    </submittedName>
</protein>
<dbReference type="OrthoDB" id="9814751at2"/>
<dbReference type="CDD" id="cd02209">
    <property type="entry name" value="cupin_XRE_C"/>
    <property type="match status" value="1"/>
</dbReference>
<accession>A0A2M8WQ30</accession>
<dbReference type="InterPro" id="IPR013096">
    <property type="entry name" value="Cupin_2"/>
</dbReference>
<evidence type="ECO:0000313" key="4">
    <source>
        <dbReference type="Proteomes" id="UP000228531"/>
    </source>
</evidence>
<dbReference type="Pfam" id="PF13560">
    <property type="entry name" value="HTH_31"/>
    <property type="match status" value="1"/>
</dbReference>
<reference evidence="3 4" key="1">
    <citation type="submission" date="2017-11" db="EMBL/GenBank/DDBJ databases">
        <title>Genomic Encyclopedia of Archaeal and Bacterial Type Strains, Phase II (KMG-II): From Individual Species to Whole Genera.</title>
        <authorList>
            <person name="Goeker M."/>
        </authorList>
    </citation>
    <scope>NUCLEOTIDE SEQUENCE [LARGE SCALE GENOMIC DNA]</scope>
    <source>
        <strain evidence="3 4">DSM 29128</strain>
    </source>
</reference>
<dbReference type="Gene3D" id="2.60.120.10">
    <property type="entry name" value="Jelly Rolls"/>
    <property type="match status" value="1"/>
</dbReference>
<dbReference type="PANTHER" id="PTHR46797">
    <property type="entry name" value="HTH-TYPE TRANSCRIPTIONAL REGULATOR"/>
    <property type="match status" value="1"/>
</dbReference>
<dbReference type="SMART" id="SM00530">
    <property type="entry name" value="HTH_XRE"/>
    <property type="match status" value="1"/>
</dbReference>
<evidence type="ECO:0000313" key="3">
    <source>
        <dbReference type="EMBL" id="PJI93014.1"/>
    </source>
</evidence>
<dbReference type="CDD" id="cd00093">
    <property type="entry name" value="HTH_XRE"/>
    <property type="match status" value="1"/>
</dbReference>
<dbReference type="SUPFAM" id="SSF51182">
    <property type="entry name" value="RmlC-like cupins"/>
    <property type="match status" value="1"/>
</dbReference>
<sequence>MEKIHGAIMPDDRITVPSLGADVRAIRKARKMTLVDLSDALGRSVGWLSQVERDMSYPSIADLNRIASILDVSVSSFLQVGVAPDEAGVVVRAHARRPIGSRTAGLTEALLSPDLTDDFEVIHSTFAPHSHLTEPLSRPTQEVCYIVSGQFEVALDGTHFLLEAGDSFRLRGEQFQWWNRHDTPCEIIWVISPPIY</sequence>
<dbReference type="GO" id="GO:0005829">
    <property type="term" value="C:cytosol"/>
    <property type="evidence" value="ECO:0007669"/>
    <property type="project" value="TreeGrafter"/>
</dbReference>
<gene>
    <name evidence="3" type="ORF">BC777_1881</name>
</gene>
<evidence type="ECO:0000259" key="2">
    <source>
        <dbReference type="PROSITE" id="PS50943"/>
    </source>
</evidence>
<dbReference type="InterPro" id="IPR011051">
    <property type="entry name" value="RmlC_Cupin_sf"/>
</dbReference>
<dbReference type="Proteomes" id="UP000228531">
    <property type="component" value="Unassembled WGS sequence"/>
</dbReference>
<dbReference type="EMBL" id="PGTY01000001">
    <property type="protein sequence ID" value="PJI93014.1"/>
    <property type="molecule type" value="Genomic_DNA"/>
</dbReference>
<dbReference type="InterPro" id="IPR001387">
    <property type="entry name" value="Cro/C1-type_HTH"/>
</dbReference>
<dbReference type="PROSITE" id="PS50943">
    <property type="entry name" value="HTH_CROC1"/>
    <property type="match status" value="1"/>
</dbReference>
<dbReference type="Pfam" id="PF07883">
    <property type="entry name" value="Cupin_2"/>
    <property type="match status" value="1"/>
</dbReference>
<name>A0A2M8WQ30_9RHOB</name>
<keyword evidence="1" id="KW-0238">DNA-binding</keyword>
<dbReference type="SUPFAM" id="SSF47413">
    <property type="entry name" value="lambda repressor-like DNA-binding domains"/>
    <property type="match status" value="1"/>
</dbReference>
<dbReference type="AlphaFoldDB" id="A0A2M8WQ30"/>
<dbReference type="InterPro" id="IPR010982">
    <property type="entry name" value="Lambda_DNA-bd_dom_sf"/>
</dbReference>
<dbReference type="Gene3D" id="1.10.260.40">
    <property type="entry name" value="lambda repressor-like DNA-binding domains"/>
    <property type="match status" value="1"/>
</dbReference>
<proteinExistence type="predicted"/>
<dbReference type="GO" id="GO:0003677">
    <property type="term" value="F:DNA binding"/>
    <property type="evidence" value="ECO:0007669"/>
    <property type="project" value="UniProtKB-KW"/>
</dbReference>
<feature type="domain" description="HTH cro/C1-type" evidence="2">
    <location>
        <begin position="23"/>
        <end position="77"/>
    </location>
</feature>
<comment type="caution">
    <text evidence="3">The sequence shown here is derived from an EMBL/GenBank/DDBJ whole genome shotgun (WGS) entry which is preliminary data.</text>
</comment>
<dbReference type="InterPro" id="IPR014710">
    <property type="entry name" value="RmlC-like_jellyroll"/>
</dbReference>
<dbReference type="InterPro" id="IPR050807">
    <property type="entry name" value="TransReg_Diox_bact_type"/>
</dbReference>
<dbReference type="GO" id="GO:0003700">
    <property type="term" value="F:DNA-binding transcription factor activity"/>
    <property type="evidence" value="ECO:0007669"/>
    <property type="project" value="TreeGrafter"/>
</dbReference>
<organism evidence="3 4">
    <name type="scientific">Yoonia maricola</name>
    <dbReference type="NCBI Taxonomy" id="420999"/>
    <lineage>
        <taxon>Bacteria</taxon>
        <taxon>Pseudomonadati</taxon>
        <taxon>Pseudomonadota</taxon>
        <taxon>Alphaproteobacteria</taxon>
        <taxon>Rhodobacterales</taxon>
        <taxon>Paracoccaceae</taxon>
        <taxon>Yoonia</taxon>
    </lineage>
</organism>
<keyword evidence="4" id="KW-1185">Reference proteome</keyword>